<feature type="transmembrane region" description="Helical" evidence="11">
    <location>
        <begin position="159"/>
        <end position="176"/>
    </location>
</feature>
<accession>A0A0S4FNP8</accession>
<dbReference type="InterPro" id="IPR050083">
    <property type="entry name" value="HtpX_protease"/>
</dbReference>
<evidence type="ECO:0000256" key="5">
    <source>
        <dbReference type="ARBA" id="ARBA00022723"/>
    </source>
</evidence>
<evidence type="ECO:0000256" key="7">
    <source>
        <dbReference type="ARBA" id="ARBA00022833"/>
    </source>
</evidence>
<dbReference type="GO" id="GO:0046872">
    <property type="term" value="F:metal ion binding"/>
    <property type="evidence" value="ECO:0007669"/>
    <property type="project" value="UniProtKB-KW"/>
</dbReference>
<reference evidence="13" key="1">
    <citation type="submission" date="2014-09" db="EMBL/GenBank/DDBJ databases">
        <authorList>
            <person name="Wibberg D."/>
        </authorList>
    </citation>
    <scope>NUCLEOTIDE SEQUENCE [LARGE SCALE GENOMIC DNA]</scope>
    <source>
        <strain evidence="13">Mb9</strain>
    </source>
</reference>
<dbReference type="Gene3D" id="3.30.2010.10">
    <property type="entry name" value="Metalloproteases ('zincins'), catalytic domain"/>
    <property type="match status" value="1"/>
</dbReference>
<keyword evidence="7" id="KW-0862">Zinc</keyword>
<comment type="cofactor">
    <cofactor evidence="1">
        <name>Zn(2+)</name>
        <dbReference type="ChEBI" id="CHEBI:29105"/>
    </cofactor>
</comment>
<keyword evidence="3" id="KW-0645">Protease</keyword>
<keyword evidence="6" id="KW-0378">Hydrolase</keyword>
<evidence type="ECO:0000256" key="8">
    <source>
        <dbReference type="ARBA" id="ARBA00022989"/>
    </source>
</evidence>
<evidence type="ECO:0000256" key="1">
    <source>
        <dbReference type="ARBA" id="ARBA00001947"/>
    </source>
</evidence>
<evidence type="ECO:0000256" key="4">
    <source>
        <dbReference type="ARBA" id="ARBA00022692"/>
    </source>
</evidence>
<keyword evidence="10 11" id="KW-0472">Membrane</keyword>
<dbReference type="Pfam" id="PF01435">
    <property type="entry name" value="Peptidase_M48"/>
    <property type="match status" value="1"/>
</dbReference>
<evidence type="ECO:0000256" key="6">
    <source>
        <dbReference type="ARBA" id="ARBA00022801"/>
    </source>
</evidence>
<proteinExistence type="predicted"/>
<evidence type="ECO:0000256" key="9">
    <source>
        <dbReference type="ARBA" id="ARBA00023049"/>
    </source>
</evidence>
<dbReference type="InterPro" id="IPR001915">
    <property type="entry name" value="Peptidase_M48"/>
</dbReference>
<dbReference type="AlphaFoldDB" id="A0A0S4FNP8"/>
<keyword evidence="5" id="KW-0479">Metal-binding</keyword>
<dbReference type="Proteomes" id="UP000062768">
    <property type="component" value="Chromosome I"/>
</dbReference>
<evidence type="ECO:0000259" key="12">
    <source>
        <dbReference type="Pfam" id="PF01435"/>
    </source>
</evidence>
<keyword evidence="9" id="KW-0482">Metalloprotease</keyword>
<sequence>MALIGECCSDNETLEFAKRVVGESMLETDLIIDTELSKMHLEEALDFLHKFYILPQPDLFKNVSKTVEDKVGVLSYTATDPENKWEARIKIRATNPFQVKFTTTSTTPNLDHELDVLKEDILIGLHTFEDAIRQSTLYFAWVEGEDIIPEAPPTRRKKASFRMFGSNMILIYLLFFGVNLVLFLLLGVIAAIIAILALQFVIVLFSDRLLLRTSDWRITSDNPRVHILEYQLPLEEYQKFQEKFNENIIIKMKEEIYQKSLGVGLTPTCELGEETFQEYGFHCQPDLKVSKVVDVYSIVQEAASKFNIAMPQVAVSNTMIPNAAATGPSPNRGLVLITTGLLVQLEEDEILSVIGHEMGHLSGRDPLILFSIISAEFLMRFTILFPLVALSPFIYLIVALGVIFFVAKFFETRADLLSAMKIGQPQVLANALRKIGYQRLHAERISPTRLPSWVNFDPHPPIYFRIDRLESMKSPPEVKNPFIRSARDVVNGFKRTLGL</sequence>
<feature type="domain" description="Peptidase M48" evidence="12">
    <location>
        <begin position="294"/>
        <end position="472"/>
    </location>
</feature>
<keyword evidence="8 11" id="KW-1133">Transmembrane helix</keyword>
<dbReference type="GO" id="GO:0004222">
    <property type="term" value="F:metalloendopeptidase activity"/>
    <property type="evidence" value="ECO:0007669"/>
    <property type="project" value="InterPro"/>
</dbReference>
<dbReference type="PANTHER" id="PTHR43221">
    <property type="entry name" value="PROTEASE HTPX"/>
    <property type="match status" value="1"/>
</dbReference>
<gene>
    <name evidence="13" type="ORF">MB9_1070</name>
</gene>
<evidence type="ECO:0000256" key="11">
    <source>
        <dbReference type="SAM" id="Phobius"/>
    </source>
</evidence>
<name>A0A0S4FNP8_METFO</name>
<protein>
    <submittedName>
        <fullName evidence="13">Peptidase M48 Ste24p</fullName>
    </submittedName>
</protein>
<evidence type="ECO:0000313" key="14">
    <source>
        <dbReference type="Proteomes" id="UP000062768"/>
    </source>
</evidence>
<evidence type="ECO:0000313" key="13">
    <source>
        <dbReference type="EMBL" id="CEL24709.1"/>
    </source>
</evidence>
<evidence type="ECO:0000256" key="3">
    <source>
        <dbReference type="ARBA" id="ARBA00022670"/>
    </source>
</evidence>
<keyword evidence="4 11" id="KW-0812">Transmembrane</keyword>
<keyword evidence="14" id="KW-1185">Reference proteome</keyword>
<organism evidence="13 14">
    <name type="scientific">Methanobacterium formicicum</name>
    <dbReference type="NCBI Taxonomy" id="2162"/>
    <lineage>
        <taxon>Archaea</taxon>
        <taxon>Methanobacteriati</taxon>
        <taxon>Methanobacteriota</taxon>
        <taxon>Methanomada group</taxon>
        <taxon>Methanobacteria</taxon>
        <taxon>Methanobacteriales</taxon>
        <taxon>Methanobacteriaceae</taxon>
        <taxon>Methanobacterium</taxon>
    </lineage>
</organism>
<feature type="transmembrane region" description="Helical" evidence="11">
    <location>
        <begin position="182"/>
        <end position="205"/>
    </location>
</feature>
<feature type="transmembrane region" description="Helical" evidence="11">
    <location>
        <begin position="393"/>
        <end position="410"/>
    </location>
</feature>
<evidence type="ECO:0000256" key="10">
    <source>
        <dbReference type="ARBA" id="ARBA00023136"/>
    </source>
</evidence>
<dbReference type="EMBL" id="LN734822">
    <property type="protein sequence ID" value="CEL24709.1"/>
    <property type="molecule type" value="Genomic_DNA"/>
</dbReference>
<dbReference type="PATRIC" id="fig|2162.10.peg.1117"/>
<evidence type="ECO:0000256" key="2">
    <source>
        <dbReference type="ARBA" id="ARBA00022475"/>
    </source>
</evidence>
<dbReference type="PANTHER" id="PTHR43221:SF2">
    <property type="entry name" value="PROTEASE HTPX HOMOLOG"/>
    <property type="match status" value="1"/>
</dbReference>
<dbReference type="GO" id="GO:0006508">
    <property type="term" value="P:proteolysis"/>
    <property type="evidence" value="ECO:0007669"/>
    <property type="project" value="UniProtKB-KW"/>
</dbReference>
<keyword evidence="2" id="KW-1003">Cell membrane</keyword>